<evidence type="ECO:0000313" key="12">
    <source>
        <dbReference type="EMBL" id="SHO49110.1"/>
    </source>
</evidence>
<dbReference type="EMBL" id="FRFD01000006">
    <property type="protein sequence ID" value="SHO49110.1"/>
    <property type="molecule type" value="Genomic_DNA"/>
</dbReference>
<keyword evidence="6" id="KW-0804">Transcription</keyword>
<keyword evidence="2 8" id="KW-0597">Phosphoprotein</keyword>
<protein>
    <recommendedName>
        <fullName evidence="1">Stage 0 sporulation protein A homolog</fullName>
    </recommendedName>
</protein>
<keyword evidence="5 9" id="KW-0238">DNA-binding</keyword>
<evidence type="ECO:0000259" key="10">
    <source>
        <dbReference type="PROSITE" id="PS50110"/>
    </source>
</evidence>
<dbReference type="Proteomes" id="UP000184612">
    <property type="component" value="Unassembled WGS sequence"/>
</dbReference>
<dbReference type="SMART" id="SM00862">
    <property type="entry name" value="Trans_reg_C"/>
    <property type="match status" value="1"/>
</dbReference>
<evidence type="ECO:0000313" key="13">
    <source>
        <dbReference type="Proteomes" id="UP000184612"/>
    </source>
</evidence>
<evidence type="ECO:0000256" key="4">
    <source>
        <dbReference type="ARBA" id="ARBA00023015"/>
    </source>
</evidence>
<dbReference type="AlphaFoldDB" id="A0A1M7Y908"/>
<organism evidence="12 13">
    <name type="scientific">Anaerocolumna xylanovorans DSM 12503</name>
    <dbReference type="NCBI Taxonomy" id="1121345"/>
    <lineage>
        <taxon>Bacteria</taxon>
        <taxon>Bacillati</taxon>
        <taxon>Bacillota</taxon>
        <taxon>Clostridia</taxon>
        <taxon>Lachnospirales</taxon>
        <taxon>Lachnospiraceae</taxon>
        <taxon>Anaerocolumna</taxon>
    </lineage>
</organism>
<dbReference type="GO" id="GO:0000976">
    <property type="term" value="F:transcription cis-regulatory region binding"/>
    <property type="evidence" value="ECO:0007669"/>
    <property type="project" value="TreeGrafter"/>
</dbReference>
<dbReference type="Gene3D" id="3.40.50.2300">
    <property type="match status" value="1"/>
</dbReference>
<feature type="DNA-binding region" description="OmpR/PhoB-type" evidence="9">
    <location>
        <begin position="125"/>
        <end position="223"/>
    </location>
</feature>
<dbReference type="GO" id="GO:0032993">
    <property type="term" value="C:protein-DNA complex"/>
    <property type="evidence" value="ECO:0007669"/>
    <property type="project" value="TreeGrafter"/>
</dbReference>
<dbReference type="GO" id="GO:0000156">
    <property type="term" value="F:phosphorelay response regulator activity"/>
    <property type="evidence" value="ECO:0007669"/>
    <property type="project" value="TreeGrafter"/>
</dbReference>
<evidence type="ECO:0000256" key="7">
    <source>
        <dbReference type="ARBA" id="ARBA00024867"/>
    </source>
</evidence>
<dbReference type="Pfam" id="PF00072">
    <property type="entry name" value="Response_reg"/>
    <property type="match status" value="1"/>
</dbReference>
<dbReference type="SUPFAM" id="SSF52172">
    <property type="entry name" value="CheY-like"/>
    <property type="match status" value="1"/>
</dbReference>
<keyword evidence="4" id="KW-0805">Transcription regulation</keyword>
<accession>A0A1M7Y908</accession>
<dbReference type="RefSeq" id="WP_084558593.1">
    <property type="nucleotide sequence ID" value="NZ_FRFD01000006.1"/>
</dbReference>
<keyword evidence="3" id="KW-0902">Two-component regulatory system</keyword>
<sequence>MSTILIIEDDRVLNDTLAINLKNAGYHTISSYTASEALESIRLHTFDLILLDVCLPDENGFLLCKSIKNLYNCAIVFLTADDMESSVIKGYDLGAEDYITKPFSFTVLLKKISVIIGRLSHKTGAQIYKDGYLEVNFNSQKVIIDGKLVELTPLEFKTLKLLIDNSGRVLTREILLDKLWDCRGNYVDETSLNAIICRIRSKVDKQGCHHIKTIYGTGYMWLGDIYEK</sequence>
<evidence type="ECO:0000256" key="9">
    <source>
        <dbReference type="PROSITE-ProRule" id="PRU01091"/>
    </source>
</evidence>
<feature type="domain" description="Response regulatory" evidence="10">
    <location>
        <begin position="3"/>
        <end position="116"/>
    </location>
</feature>
<dbReference type="GO" id="GO:0005829">
    <property type="term" value="C:cytosol"/>
    <property type="evidence" value="ECO:0007669"/>
    <property type="project" value="TreeGrafter"/>
</dbReference>
<name>A0A1M7Y908_9FIRM</name>
<dbReference type="InterPro" id="IPR036388">
    <property type="entry name" value="WH-like_DNA-bd_sf"/>
</dbReference>
<dbReference type="OrthoDB" id="9779174at2"/>
<evidence type="ECO:0000256" key="2">
    <source>
        <dbReference type="ARBA" id="ARBA00022553"/>
    </source>
</evidence>
<gene>
    <name evidence="12" type="ORF">SAMN02745217_02130</name>
</gene>
<dbReference type="PANTHER" id="PTHR48111">
    <property type="entry name" value="REGULATOR OF RPOS"/>
    <property type="match status" value="1"/>
</dbReference>
<dbReference type="PROSITE" id="PS51755">
    <property type="entry name" value="OMPR_PHOB"/>
    <property type="match status" value="1"/>
</dbReference>
<evidence type="ECO:0000256" key="8">
    <source>
        <dbReference type="PROSITE-ProRule" id="PRU00169"/>
    </source>
</evidence>
<dbReference type="STRING" id="1121345.SAMN02745217_02130"/>
<evidence type="ECO:0000259" key="11">
    <source>
        <dbReference type="PROSITE" id="PS51755"/>
    </source>
</evidence>
<proteinExistence type="predicted"/>
<dbReference type="InterPro" id="IPR001867">
    <property type="entry name" value="OmpR/PhoB-type_DNA-bd"/>
</dbReference>
<dbReference type="PANTHER" id="PTHR48111:SF40">
    <property type="entry name" value="PHOSPHATE REGULON TRANSCRIPTIONAL REGULATORY PROTEIN PHOB"/>
    <property type="match status" value="1"/>
</dbReference>
<dbReference type="SMART" id="SM00448">
    <property type="entry name" value="REC"/>
    <property type="match status" value="1"/>
</dbReference>
<dbReference type="Gene3D" id="1.10.10.10">
    <property type="entry name" value="Winged helix-like DNA-binding domain superfamily/Winged helix DNA-binding domain"/>
    <property type="match status" value="1"/>
</dbReference>
<dbReference type="InterPro" id="IPR011006">
    <property type="entry name" value="CheY-like_superfamily"/>
</dbReference>
<feature type="domain" description="OmpR/PhoB-type" evidence="11">
    <location>
        <begin position="125"/>
        <end position="223"/>
    </location>
</feature>
<dbReference type="CDD" id="cd00383">
    <property type="entry name" value="trans_reg_C"/>
    <property type="match status" value="1"/>
</dbReference>
<dbReference type="Pfam" id="PF00486">
    <property type="entry name" value="Trans_reg_C"/>
    <property type="match status" value="1"/>
</dbReference>
<dbReference type="GO" id="GO:0006355">
    <property type="term" value="P:regulation of DNA-templated transcription"/>
    <property type="evidence" value="ECO:0007669"/>
    <property type="project" value="InterPro"/>
</dbReference>
<dbReference type="PROSITE" id="PS50110">
    <property type="entry name" value="RESPONSE_REGULATORY"/>
    <property type="match status" value="1"/>
</dbReference>
<evidence type="ECO:0000256" key="6">
    <source>
        <dbReference type="ARBA" id="ARBA00023163"/>
    </source>
</evidence>
<reference evidence="12 13" key="1">
    <citation type="submission" date="2016-12" db="EMBL/GenBank/DDBJ databases">
        <authorList>
            <person name="Song W.-J."/>
            <person name="Kurnit D.M."/>
        </authorList>
    </citation>
    <scope>NUCLEOTIDE SEQUENCE [LARGE SCALE GENOMIC DNA]</scope>
    <source>
        <strain evidence="12 13">DSM 12503</strain>
    </source>
</reference>
<evidence type="ECO:0000256" key="5">
    <source>
        <dbReference type="ARBA" id="ARBA00023125"/>
    </source>
</evidence>
<keyword evidence="13" id="KW-1185">Reference proteome</keyword>
<dbReference type="CDD" id="cd17574">
    <property type="entry name" value="REC_OmpR"/>
    <property type="match status" value="1"/>
</dbReference>
<evidence type="ECO:0000256" key="3">
    <source>
        <dbReference type="ARBA" id="ARBA00023012"/>
    </source>
</evidence>
<dbReference type="InterPro" id="IPR039420">
    <property type="entry name" value="WalR-like"/>
</dbReference>
<evidence type="ECO:0000256" key="1">
    <source>
        <dbReference type="ARBA" id="ARBA00018672"/>
    </source>
</evidence>
<dbReference type="InterPro" id="IPR001789">
    <property type="entry name" value="Sig_transdc_resp-reg_receiver"/>
</dbReference>
<feature type="modified residue" description="4-aspartylphosphate" evidence="8">
    <location>
        <position position="52"/>
    </location>
</feature>
<comment type="function">
    <text evidence="7">May play the central regulatory role in sporulation. It may be an element of the effector pathway responsible for the activation of sporulation genes in response to nutritional stress. Spo0A may act in concert with spo0H (a sigma factor) to control the expression of some genes that are critical to the sporulation process.</text>
</comment>